<organism evidence="1 2">
    <name type="scientific">Linum trigynum</name>
    <dbReference type="NCBI Taxonomy" id="586398"/>
    <lineage>
        <taxon>Eukaryota</taxon>
        <taxon>Viridiplantae</taxon>
        <taxon>Streptophyta</taxon>
        <taxon>Embryophyta</taxon>
        <taxon>Tracheophyta</taxon>
        <taxon>Spermatophyta</taxon>
        <taxon>Magnoliopsida</taxon>
        <taxon>eudicotyledons</taxon>
        <taxon>Gunneridae</taxon>
        <taxon>Pentapetalae</taxon>
        <taxon>rosids</taxon>
        <taxon>fabids</taxon>
        <taxon>Malpighiales</taxon>
        <taxon>Linaceae</taxon>
        <taxon>Linum</taxon>
    </lineage>
</organism>
<sequence>MWITWRRKLVGENEIVVAAEKITELVIGVVGATGEVNSEAAAETVERLRKSFSFSRGVPPKSDFNFL</sequence>
<proteinExistence type="predicted"/>
<keyword evidence="2" id="KW-1185">Reference proteome</keyword>
<accession>A0AAV2DPV6</accession>
<gene>
    <name evidence="1" type="ORF">LTRI10_LOCUS17357</name>
</gene>
<dbReference type="EMBL" id="OZ034816">
    <property type="protein sequence ID" value="CAL1375569.1"/>
    <property type="molecule type" value="Genomic_DNA"/>
</dbReference>
<name>A0AAV2DPV6_9ROSI</name>
<dbReference type="Proteomes" id="UP001497516">
    <property type="component" value="Chromosome 3"/>
</dbReference>
<protein>
    <submittedName>
        <fullName evidence="1">Uncharacterized protein</fullName>
    </submittedName>
</protein>
<evidence type="ECO:0000313" key="2">
    <source>
        <dbReference type="Proteomes" id="UP001497516"/>
    </source>
</evidence>
<dbReference type="AlphaFoldDB" id="A0AAV2DPV6"/>
<evidence type="ECO:0000313" key="1">
    <source>
        <dbReference type="EMBL" id="CAL1375569.1"/>
    </source>
</evidence>
<reference evidence="1 2" key="1">
    <citation type="submission" date="2024-04" db="EMBL/GenBank/DDBJ databases">
        <authorList>
            <person name="Fracassetti M."/>
        </authorList>
    </citation>
    <scope>NUCLEOTIDE SEQUENCE [LARGE SCALE GENOMIC DNA]</scope>
</reference>